<dbReference type="InterPro" id="IPR001650">
    <property type="entry name" value="Helicase_C-like"/>
</dbReference>
<comment type="caution">
    <text evidence="6">The sequence shown here is derived from an EMBL/GenBank/DDBJ whole genome shotgun (WGS) entry which is preliminary data.</text>
</comment>
<keyword evidence="1" id="KW-0547">Nucleotide-binding</keyword>
<dbReference type="GO" id="GO:0005634">
    <property type="term" value="C:nucleus"/>
    <property type="evidence" value="ECO:0007669"/>
    <property type="project" value="TreeGrafter"/>
</dbReference>
<keyword evidence="7" id="KW-1185">Reference proteome</keyword>
<accession>A0A8H3TWS5</accession>
<dbReference type="SMART" id="SM00487">
    <property type="entry name" value="DEXDc"/>
    <property type="match status" value="1"/>
</dbReference>
<feature type="region of interest" description="Disordered" evidence="4">
    <location>
        <begin position="1"/>
        <end position="28"/>
    </location>
</feature>
<dbReference type="GO" id="GO:0006281">
    <property type="term" value="P:DNA repair"/>
    <property type="evidence" value="ECO:0007669"/>
    <property type="project" value="TreeGrafter"/>
</dbReference>
<gene>
    <name evidence="6" type="ORF">NliqN6_4036</name>
</gene>
<evidence type="ECO:0000259" key="5">
    <source>
        <dbReference type="PROSITE" id="PS51194"/>
    </source>
</evidence>
<evidence type="ECO:0000313" key="6">
    <source>
        <dbReference type="EMBL" id="GHJ87634.1"/>
    </source>
</evidence>
<keyword evidence="3" id="KW-0067">ATP-binding</keyword>
<evidence type="ECO:0000256" key="2">
    <source>
        <dbReference type="ARBA" id="ARBA00022801"/>
    </source>
</evidence>
<feature type="compositionally biased region" description="Basic and acidic residues" evidence="4">
    <location>
        <begin position="915"/>
        <end position="938"/>
    </location>
</feature>
<dbReference type="InterPro" id="IPR000330">
    <property type="entry name" value="SNF2_N"/>
</dbReference>
<dbReference type="GO" id="GO:0016787">
    <property type="term" value="F:hydrolase activity"/>
    <property type="evidence" value="ECO:0007669"/>
    <property type="project" value="UniProtKB-KW"/>
</dbReference>
<dbReference type="GO" id="GO:0005524">
    <property type="term" value="F:ATP binding"/>
    <property type="evidence" value="ECO:0007669"/>
    <property type="project" value="UniProtKB-KW"/>
</dbReference>
<reference evidence="6" key="1">
    <citation type="submission" date="2020-07" db="EMBL/GenBank/DDBJ databases">
        <title>Draft Genome Sequence of a Deep-Sea Yeast, Naganishia (Cryptococcus) liquefaciens strain N6.</title>
        <authorList>
            <person name="Han Y.W."/>
            <person name="Kajitani R."/>
            <person name="Morimoto H."/>
            <person name="Parhat M."/>
            <person name="Tsubouchi H."/>
            <person name="Bakenova O."/>
            <person name="Ogata M."/>
            <person name="Argunhan B."/>
            <person name="Aoki R."/>
            <person name="Kajiwara S."/>
            <person name="Itoh T."/>
            <person name="Iwasaki H."/>
        </authorList>
    </citation>
    <scope>NUCLEOTIDE SEQUENCE</scope>
    <source>
        <strain evidence="6">N6</strain>
    </source>
</reference>
<feature type="compositionally biased region" description="Basic and acidic residues" evidence="4">
    <location>
        <begin position="1200"/>
        <end position="1224"/>
    </location>
</feature>
<dbReference type="Pfam" id="PF00176">
    <property type="entry name" value="SNF2-rel_dom"/>
    <property type="match status" value="1"/>
</dbReference>
<dbReference type="InterPro" id="IPR049730">
    <property type="entry name" value="SNF2/RAD54-like_C"/>
</dbReference>
<dbReference type="Gene3D" id="3.40.50.300">
    <property type="entry name" value="P-loop containing nucleotide triphosphate hydrolases"/>
    <property type="match status" value="1"/>
</dbReference>
<name>A0A8H3TWS5_9TREE</name>
<feature type="region of interest" description="Disordered" evidence="4">
    <location>
        <begin position="571"/>
        <end position="592"/>
    </location>
</feature>
<organism evidence="6 7">
    <name type="scientific">Naganishia liquefaciens</name>
    <dbReference type="NCBI Taxonomy" id="104408"/>
    <lineage>
        <taxon>Eukaryota</taxon>
        <taxon>Fungi</taxon>
        <taxon>Dikarya</taxon>
        <taxon>Basidiomycota</taxon>
        <taxon>Agaricomycotina</taxon>
        <taxon>Tremellomycetes</taxon>
        <taxon>Filobasidiales</taxon>
        <taxon>Filobasidiaceae</taxon>
        <taxon>Naganishia</taxon>
    </lineage>
</organism>
<dbReference type="OrthoDB" id="2801544at2759"/>
<feature type="domain" description="Helicase C-terminal" evidence="5">
    <location>
        <begin position="996"/>
        <end position="1143"/>
    </location>
</feature>
<sequence>MDQTPSVISHPACEGDCGPGRTGLGVDKSNIDVPDEAVRAGSVQIRLISPPPSAVSEPAISTPSASTASLRLFAWTDVVNPSLDAFPDLIAAESLSLWESLVYLCKTRIGSKPHQLPPIYAYCKSHSDSLVVRVYLTPWGGRFQGLKPVVWRHLERVLMQLVRRWDWETFGGSEVEPTLIFENKDFRQISELYQTIPSPLPSSSVFSNTVRSIVRRTVERLLGEVSLGTHGTAASEAWELDGDLEAMGLMTELYGYQRRSVAQMLLQESNPTLYRDIKFVEMQEVGRDRTYFINLQNGEVRLEEDVGYYELPRGGILCEEMGTGKTIMILSLILATRQQRTTPDDSKPHSRICTERGRQNWPNLIQHEQQSGGKDLLGVPPLAHLAMNRYLETRSARISHDNLMDAYPLLPPNFLDKFASDAPFYVEDTGNAERDCARSVVRHDDRKKDSRKVYLSTASLVVVPRLLLKQWEAEIKKHFRKDALKYMVVENGLPTLEEVIRTDLMLITNDHFSAAHRTLMTQKERFNIFTDIRWKRVVIDEAHVAAQKRTGLMTLCRQTCSEAHWAVSGTPTKHALSSNSDTQAEASTAREWTSQGMEDLKRLLGIMTNLLHMKPFDADSQPSENSSTNLVVNPLSRHGGPIYGAVARVENLIRMTMVRTRERDIRSDVELPPLNERQQALNLDFYANMTYNVLQAIFVVNAISSQRTGPDYLLTPSNRSSLLLASRNLQLACSWLPSSSSDLDPAFTLEALESEVSSEKLATLSEADQAMIKEAEHYLKIAINDQYWHKILPKISIPIRLGRLPAEILRETSINPLLSGNECVATAEIPLHIRISAPHLDPLRNGDECLTTAEIPLHLRISAASITDANSITGQLIKSAQAAKRQQHHLEPAKVTTKKTKNSKKTPEQSVAAESKLRSAADTLRRSEKAARHDRLQEGEVIDLIDGDPRSAPASRKRKRPTAEAGGVANRDRRPALPVPPEVHALELGFTTVSSKLDWVVGEVLKCDEDRFLVFAKDSVMLGQLTECFDLVGVSSCYVGSGSNVKAREAAIEIFQQKRRRVCLMEVELAGRGLNLIVANRVIFVEPVWKEDLQRQAIARIHRIGQTRPTTCDILFIRGSLEQEVLERRHWSKATSAEDDDVIQRSIAYPKFLHDIAEPRKPFVVKLLPEPDKAPKQESHAIKIEEEVDEFADNTNSDDENARLEGPVKREPNDDIDQVEEKPAKRARFAALPTPPPSDNTQEGPRERDDLEDSVTETTVVKPKKQVRLAFSA</sequence>
<dbReference type="PROSITE" id="PS51194">
    <property type="entry name" value="HELICASE_CTER"/>
    <property type="match status" value="1"/>
</dbReference>
<dbReference type="Proteomes" id="UP000620104">
    <property type="component" value="Unassembled WGS sequence"/>
</dbReference>
<dbReference type="Pfam" id="PF00271">
    <property type="entry name" value="Helicase_C"/>
    <property type="match status" value="1"/>
</dbReference>
<keyword evidence="2" id="KW-0378">Hydrolase</keyword>
<dbReference type="EMBL" id="BLZA01000023">
    <property type="protein sequence ID" value="GHJ87634.1"/>
    <property type="molecule type" value="Genomic_DNA"/>
</dbReference>
<evidence type="ECO:0000256" key="1">
    <source>
        <dbReference type="ARBA" id="ARBA00022741"/>
    </source>
</evidence>
<evidence type="ECO:0000256" key="3">
    <source>
        <dbReference type="ARBA" id="ARBA00022840"/>
    </source>
</evidence>
<feature type="region of interest" description="Disordered" evidence="4">
    <location>
        <begin position="1186"/>
        <end position="1273"/>
    </location>
</feature>
<evidence type="ECO:0000313" key="7">
    <source>
        <dbReference type="Proteomes" id="UP000620104"/>
    </source>
</evidence>
<evidence type="ECO:0000256" key="4">
    <source>
        <dbReference type="SAM" id="MobiDB-lite"/>
    </source>
</evidence>
<dbReference type="CDD" id="cd18793">
    <property type="entry name" value="SF2_C_SNF"/>
    <property type="match status" value="1"/>
</dbReference>
<dbReference type="InterPro" id="IPR038718">
    <property type="entry name" value="SNF2-like_sf"/>
</dbReference>
<feature type="region of interest" description="Disordered" evidence="4">
    <location>
        <begin position="883"/>
        <end position="978"/>
    </location>
</feature>
<dbReference type="SMART" id="SM00490">
    <property type="entry name" value="HELICc"/>
    <property type="match status" value="1"/>
</dbReference>
<dbReference type="InterPro" id="IPR027417">
    <property type="entry name" value="P-loop_NTPase"/>
</dbReference>
<dbReference type="GO" id="GO:0008094">
    <property type="term" value="F:ATP-dependent activity, acting on DNA"/>
    <property type="evidence" value="ECO:0007669"/>
    <property type="project" value="TreeGrafter"/>
</dbReference>
<dbReference type="SUPFAM" id="SSF52540">
    <property type="entry name" value="P-loop containing nucleoside triphosphate hydrolases"/>
    <property type="match status" value="2"/>
</dbReference>
<dbReference type="AlphaFoldDB" id="A0A8H3TWS5"/>
<feature type="compositionally biased region" description="Acidic residues" evidence="4">
    <location>
        <begin position="1186"/>
        <end position="1199"/>
    </location>
</feature>
<proteinExistence type="predicted"/>
<dbReference type="InterPro" id="IPR050628">
    <property type="entry name" value="SNF2_RAD54_helicase_TF"/>
</dbReference>
<dbReference type="InterPro" id="IPR014001">
    <property type="entry name" value="Helicase_ATP-bd"/>
</dbReference>
<dbReference type="PANTHER" id="PTHR45626:SF51">
    <property type="entry name" value="SNF2-RELATED DOMAIN-CONTAINING PROTEIN"/>
    <property type="match status" value="1"/>
</dbReference>
<protein>
    <recommendedName>
        <fullName evidence="5">Helicase C-terminal domain-containing protein</fullName>
    </recommendedName>
</protein>
<dbReference type="Gene3D" id="3.40.50.10810">
    <property type="entry name" value="Tandem AAA-ATPase domain"/>
    <property type="match status" value="2"/>
</dbReference>
<dbReference type="PANTHER" id="PTHR45626">
    <property type="entry name" value="TRANSCRIPTION TERMINATION FACTOR 2-RELATED"/>
    <property type="match status" value="1"/>
</dbReference>